<evidence type="ECO:0000259" key="3">
    <source>
        <dbReference type="SMART" id="SM00128"/>
    </source>
</evidence>
<dbReference type="InterPro" id="IPR036691">
    <property type="entry name" value="Endo/exonu/phosph_ase_sf"/>
</dbReference>
<sequence>MGGRVELLLITANVGSVCDKPEELQENWMQELFKTVCRYSPLFLALHWQEVGGKDYQQNMKRMDDFVRTLMQSREMSEYDKVRVYIDSDFTEMNSFTALGSLYFVHRSLDDVWEFDFQENKFQVVCGTQVYGGSLKNASKLEKEKFVPDFWPDFKWTRKGFMRSRWKIQNCAFDLVNIHLFHDASNLVACDSSPSVYAENRRKALNYVLERLHDQRFPLLPFFVFGDFNFRLDVRSLLQNFCSSGRLQRERYDSDGKVEKIICEEKSSHKVNLKQRSINEQQSLYNHISNIKNKTQQNTDIWDIVQAQWKVLNAPFQLARSMTSLYPIPDADRDSLYLLVLDVVVLAIAKRLTVVMEGGSSLRDPQDRRMEALLKQNFDIVALVVQAAICGGLMARACFRWAEHMLDMESSGWALVNQEIVKIELSSSYLSDAMYDLLWISAKSLAFGVATRCTLWLCGWSANSASKSKLSQYPFKGSFVFGEELDKSCFSLKRVFFECLNQDIFRENYAEGLLMYDKEPLPFLDTLSEQPVVFPPSYPYSEDCNNPTDYEHTRCPAWCDRVFMSYSAKSFLQEEKDDSNAPSVVYGTFGDSVCMGDHKPVFLFFRLKPLV</sequence>
<evidence type="ECO:0000256" key="1">
    <source>
        <dbReference type="ARBA" id="ARBA00012997"/>
    </source>
</evidence>
<dbReference type="Gene3D" id="3.60.10.10">
    <property type="entry name" value="Endonuclease/exonuclease/phosphatase"/>
    <property type="match status" value="2"/>
</dbReference>
<dbReference type="Gene3D" id="1.10.287.3160">
    <property type="match status" value="1"/>
</dbReference>
<dbReference type="Pfam" id="PF22669">
    <property type="entry name" value="Exo_endo_phos2"/>
    <property type="match status" value="1"/>
</dbReference>
<dbReference type="InterPro" id="IPR039737">
    <property type="entry name" value="INPP5A"/>
</dbReference>
<dbReference type="PANTHER" id="PTHR12997:SF9">
    <property type="entry name" value="INOSITOL-POLYPHOSPHATE 5-PHOSPHATASE"/>
    <property type="match status" value="1"/>
</dbReference>
<dbReference type="InParanoid" id="A0A6P8RKV3"/>
<dbReference type="Pfam" id="PF11560">
    <property type="entry name" value="LAP2alpha"/>
    <property type="match status" value="1"/>
</dbReference>
<dbReference type="SUPFAM" id="SSF56219">
    <property type="entry name" value="DNase I-like"/>
    <property type="match status" value="1"/>
</dbReference>
<evidence type="ECO:0000313" key="5">
    <source>
        <dbReference type="RefSeq" id="XP_033805936.1"/>
    </source>
</evidence>
<evidence type="ECO:0000256" key="2">
    <source>
        <dbReference type="ARBA" id="ARBA00023599"/>
    </source>
</evidence>
<evidence type="ECO:0000313" key="4">
    <source>
        <dbReference type="Proteomes" id="UP000515159"/>
    </source>
</evidence>
<dbReference type="RefSeq" id="XP_033805936.1">
    <property type="nucleotide sequence ID" value="XM_033950045.1"/>
</dbReference>
<dbReference type="SMART" id="SM00128">
    <property type="entry name" value="IPPc"/>
    <property type="match status" value="1"/>
</dbReference>
<organism evidence="4 5">
    <name type="scientific">Geotrypetes seraphini</name>
    <name type="common">Gaboon caecilian</name>
    <name type="synonym">Caecilia seraphini</name>
    <dbReference type="NCBI Taxonomy" id="260995"/>
    <lineage>
        <taxon>Eukaryota</taxon>
        <taxon>Metazoa</taxon>
        <taxon>Chordata</taxon>
        <taxon>Craniata</taxon>
        <taxon>Vertebrata</taxon>
        <taxon>Euteleostomi</taxon>
        <taxon>Amphibia</taxon>
        <taxon>Gymnophiona</taxon>
        <taxon>Geotrypetes</taxon>
    </lineage>
</organism>
<keyword evidence="4" id="KW-1185">Reference proteome</keyword>
<comment type="similarity">
    <text evidence="2">Belongs to the inositol 1,4,5-trisphosphate 5-phosphatase type I family.</text>
</comment>
<accession>A0A6P8RKV3</accession>
<dbReference type="KEGG" id="gsh:117362955"/>
<dbReference type="EC" id="3.1.3.56" evidence="1"/>
<dbReference type="OrthoDB" id="5780965at2759"/>
<feature type="domain" description="Inositol polyphosphate-related phosphatase" evidence="3">
    <location>
        <begin position="3"/>
        <end position="611"/>
    </location>
</feature>
<dbReference type="InterPro" id="IPR000300">
    <property type="entry name" value="IPPc"/>
</dbReference>
<proteinExistence type="inferred from homology"/>
<dbReference type="GO" id="GO:0046856">
    <property type="term" value="P:phosphatidylinositol dephosphorylation"/>
    <property type="evidence" value="ECO:0007669"/>
    <property type="project" value="InterPro"/>
</dbReference>
<gene>
    <name evidence="5" type="primary">LOC117362955</name>
</gene>
<dbReference type="PANTHER" id="PTHR12997">
    <property type="entry name" value="TYPE I INOSITOL-1,4,5-TRISPHOSPHATE 5-PHOSPHATASE"/>
    <property type="match status" value="1"/>
</dbReference>
<dbReference type="GeneID" id="117362955"/>
<dbReference type="InterPro" id="IPR021623">
    <property type="entry name" value="LAP2alpha_C"/>
</dbReference>
<name>A0A6P8RKV3_GEOSA</name>
<dbReference type="AlphaFoldDB" id="A0A6P8RKV3"/>
<dbReference type="GO" id="GO:0004445">
    <property type="term" value="F:inositol-polyphosphate 5-phosphatase activity"/>
    <property type="evidence" value="ECO:0007669"/>
    <property type="project" value="UniProtKB-EC"/>
</dbReference>
<dbReference type="Proteomes" id="UP000515159">
    <property type="component" value="Chromosome 6"/>
</dbReference>
<protein>
    <recommendedName>
        <fullName evidence="1">inositol-polyphosphate 5-phosphatase</fullName>
        <ecNumber evidence="1">3.1.3.56</ecNumber>
    </recommendedName>
</protein>
<reference evidence="5" key="1">
    <citation type="submission" date="2025-08" db="UniProtKB">
        <authorList>
            <consortium name="RefSeq"/>
        </authorList>
    </citation>
    <scope>IDENTIFICATION</scope>
</reference>